<keyword evidence="7" id="KW-0496">Mitochondrion</keyword>
<proteinExistence type="inferred from homology"/>
<keyword evidence="13" id="KW-1185">Reference proteome</keyword>
<evidence type="ECO:0000256" key="9">
    <source>
        <dbReference type="PROSITE-ProRule" id="PRU00282"/>
    </source>
</evidence>
<evidence type="ECO:0000256" key="6">
    <source>
        <dbReference type="ARBA" id="ARBA00022989"/>
    </source>
</evidence>
<evidence type="ECO:0000313" key="12">
    <source>
        <dbReference type="EMBL" id="VDN38446.1"/>
    </source>
</evidence>
<evidence type="ECO:0000256" key="5">
    <source>
        <dbReference type="ARBA" id="ARBA00022737"/>
    </source>
</evidence>
<feature type="repeat" description="Solcar" evidence="9">
    <location>
        <begin position="1"/>
        <end position="89"/>
    </location>
</feature>
<dbReference type="AlphaFoldDB" id="A0A183EKP1"/>
<dbReference type="SUPFAM" id="SSF103506">
    <property type="entry name" value="Mitochondrial carrier"/>
    <property type="match status" value="1"/>
</dbReference>
<dbReference type="InterPro" id="IPR050567">
    <property type="entry name" value="Mitochondrial_Carrier"/>
</dbReference>
<comment type="subcellular location">
    <subcellularLocation>
        <location evidence="1">Mitochondrion membrane</location>
        <topology evidence="1">Multi-pass membrane protein</topology>
    </subcellularLocation>
</comment>
<organism evidence="14">
    <name type="scientific">Gongylonema pulchrum</name>
    <dbReference type="NCBI Taxonomy" id="637853"/>
    <lineage>
        <taxon>Eukaryota</taxon>
        <taxon>Metazoa</taxon>
        <taxon>Ecdysozoa</taxon>
        <taxon>Nematoda</taxon>
        <taxon>Chromadorea</taxon>
        <taxon>Rhabditida</taxon>
        <taxon>Spirurina</taxon>
        <taxon>Spiruromorpha</taxon>
        <taxon>Spiruroidea</taxon>
        <taxon>Gongylonematidae</taxon>
        <taxon>Gongylonema</taxon>
    </lineage>
</organism>
<dbReference type="WBParaSite" id="GPUH_0002155901-mRNA-1">
    <property type="protein sequence ID" value="GPUH_0002155901-mRNA-1"/>
    <property type="gene ID" value="GPUH_0002155901"/>
</dbReference>
<dbReference type="InterPro" id="IPR018108">
    <property type="entry name" value="MCP_transmembrane"/>
</dbReference>
<evidence type="ECO:0000313" key="14">
    <source>
        <dbReference type="WBParaSite" id="GPUH_0002155901-mRNA-1"/>
    </source>
</evidence>
<evidence type="ECO:0000256" key="3">
    <source>
        <dbReference type="ARBA" id="ARBA00022448"/>
    </source>
</evidence>
<dbReference type="PANTHER" id="PTHR45624">
    <property type="entry name" value="MITOCHONDRIAL BASIC AMINO ACIDS TRANSPORTER-RELATED"/>
    <property type="match status" value="1"/>
</dbReference>
<protein>
    <submittedName>
        <fullName evidence="14">Mitochondrial ornithine transporter 2</fullName>
    </submittedName>
</protein>
<sequence length="181" mass="20268">MTPFENAISGSLASVFAASVLCPTELVKCKLQAQREMFPGVKSTLFSTCRDVYRMHGLRAFYTGMVATLCREVPGYFFFFGAYELSRFYFTPPGRTKDEIGILRTAISGGLGGVALWTAIYPFDVVKSRMQIAGSGSFTHMLASIAKNEGFFFLFLFKFYIWMFAYLLQLTINMSLSVAFS</sequence>
<dbReference type="InterPro" id="IPR023395">
    <property type="entry name" value="MCP_dom_sf"/>
</dbReference>
<dbReference type="Gene3D" id="1.50.40.10">
    <property type="entry name" value="Mitochondrial carrier domain"/>
    <property type="match status" value="1"/>
</dbReference>
<keyword evidence="3 10" id="KW-0813">Transport</keyword>
<comment type="similarity">
    <text evidence="2 10">Belongs to the mitochondrial carrier (TC 2.A.29) family.</text>
</comment>
<keyword evidence="8 9" id="KW-0472">Membrane</keyword>
<evidence type="ECO:0000256" key="4">
    <source>
        <dbReference type="ARBA" id="ARBA00022692"/>
    </source>
</evidence>
<reference evidence="12 13" key="2">
    <citation type="submission" date="2018-11" db="EMBL/GenBank/DDBJ databases">
        <authorList>
            <consortium name="Pathogen Informatics"/>
        </authorList>
    </citation>
    <scope>NUCLEOTIDE SEQUENCE [LARGE SCALE GENOMIC DNA]</scope>
</reference>
<feature type="transmembrane region" description="Helical" evidence="11">
    <location>
        <begin position="60"/>
        <end position="82"/>
    </location>
</feature>
<reference evidence="14" key="1">
    <citation type="submission" date="2016-06" db="UniProtKB">
        <authorList>
            <consortium name="WormBaseParasite"/>
        </authorList>
    </citation>
    <scope>IDENTIFICATION</scope>
</reference>
<dbReference type="Proteomes" id="UP000271098">
    <property type="component" value="Unassembled WGS sequence"/>
</dbReference>
<evidence type="ECO:0000256" key="10">
    <source>
        <dbReference type="RuleBase" id="RU000488"/>
    </source>
</evidence>
<dbReference type="GO" id="GO:0000064">
    <property type="term" value="F:L-ornithine transmembrane transporter activity"/>
    <property type="evidence" value="ECO:0007669"/>
    <property type="project" value="TreeGrafter"/>
</dbReference>
<dbReference type="Pfam" id="PF00153">
    <property type="entry name" value="Mito_carr"/>
    <property type="match status" value="2"/>
</dbReference>
<keyword evidence="5" id="KW-0677">Repeat</keyword>
<evidence type="ECO:0000256" key="8">
    <source>
        <dbReference type="ARBA" id="ARBA00023136"/>
    </source>
</evidence>
<dbReference type="PROSITE" id="PS50920">
    <property type="entry name" value="SOLCAR"/>
    <property type="match status" value="1"/>
</dbReference>
<keyword evidence="6 11" id="KW-1133">Transmembrane helix</keyword>
<dbReference type="EMBL" id="UYRT01092825">
    <property type="protein sequence ID" value="VDN38446.1"/>
    <property type="molecule type" value="Genomic_DNA"/>
</dbReference>
<evidence type="ECO:0000256" key="7">
    <source>
        <dbReference type="ARBA" id="ARBA00023128"/>
    </source>
</evidence>
<dbReference type="OrthoDB" id="409586at2759"/>
<evidence type="ECO:0000256" key="2">
    <source>
        <dbReference type="ARBA" id="ARBA00006375"/>
    </source>
</evidence>
<evidence type="ECO:0000256" key="1">
    <source>
        <dbReference type="ARBA" id="ARBA00004225"/>
    </source>
</evidence>
<gene>
    <name evidence="12" type="ORF">GPUH_LOCUS21532</name>
</gene>
<feature type="transmembrane region" description="Helical" evidence="11">
    <location>
        <begin position="102"/>
        <end position="123"/>
    </location>
</feature>
<name>A0A183EKP1_9BILA</name>
<evidence type="ECO:0000256" key="11">
    <source>
        <dbReference type="SAM" id="Phobius"/>
    </source>
</evidence>
<dbReference type="GO" id="GO:1990575">
    <property type="term" value="P:mitochondrial L-ornithine transmembrane transport"/>
    <property type="evidence" value="ECO:0007669"/>
    <property type="project" value="TreeGrafter"/>
</dbReference>
<evidence type="ECO:0000313" key="13">
    <source>
        <dbReference type="Proteomes" id="UP000271098"/>
    </source>
</evidence>
<dbReference type="GO" id="GO:0031966">
    <property type="term" value="C:mitochondrial membrane"/>
    <property type="evidence" value="ECO:0007669"/>
    <property type="project" value="UniProtKB-SubCell"/>
</dbReference>
<feature type="transmembrane region" description="Helical" evidence="11">
    <location>
        <begin position="151"/>
        <end position="172"/>
    </location>
</feature>
<keyword evidence="4 9" id="KW-0812">Transmembrane</keyword>
<dbReference type="PANTHER" id="PTHR45624:SF12">
    <property type="entry name" value="MITOCHONDRIAL ORNITHINE TRANSPORTER 1"/>
    <property type="match status" value="1"/>
</dbReference>
<accession>A0A183EKP1</accession>